<dbReference type="Pfam" id="PF03485">
    <property type="entry name" value="Arg_tRNA_synt_N"/>
    <property type="match status" value="1"/>
</dbReference>
<dbReference type="SUPFAM" id="SSF47323">
    <property type="entry name" value="Anticodon-binding domain of a subclass of class I aminoacyl-tRNA synthetases"/>
    <property type="match status" value="1"/>
</dbReference>
<dbReference type="GO" id="GO:0006420">
    <property type="term" value="P:arginyl-tRNA aminoacylation"/>
    <property type="evidence" value="ECO:0007669"/>
    <property type="project" value="UniProtKB-UniRule"/>
</dbReference>
<evidence type="ECO:0000256" key="9">
    <source>
        <dbReference type="ARBA" id="ARBA00023146"/>
    </source>
</evidence>
<dbReference type="SUPFAM" id="SSF52374">
    <property type="entry name" value="Nucleotidylyl transferase"/>
    <property type="match status" value="1"/>
</dbReference>
<dbReference type="FunFam" id="1.10.730.10:FF:000006">
    <property type="entry name" value="Arginyl-tRNA synthetase 2, mitochondrial"/>
    <property type="match status" value="1"/>
</dbReference>
<organism evidence="15 16">
    <name type="scientific">Rubritalea squalenifaciens DSM 18772</name>
    <dbReference type="NCBI Taxonomy" id="1123071"/>
    <lineage>
        <taxon>Bacteria</taxon>
        <taxon>Pseudomonadati</taxon>
        <taxon>Verrucomicrobiota</taxon>
        <taxon>Verrucomicrobiia</taxon>
        <taxon>Verrucomicrobiales</taxon>
        <taxon>Rubritaleaceae</taxon>
        <taxon>Rubritalea</taxon>
    </lineage>
</organism>
<dbReference type="NCBIfam" id="TIGR00456">
    <property type="entry name" value="argS"/>
    <property type="match status" value="1"/>
</dbReference>
<dbReference type="InterPro" id="IPR008909">
    <property type="entry name" value="DALR_anticod-bd"/>
</dbReference>
<evidence type="ECO:0000256" key="10">
    <source>
        <dbReference type="ARBA" id="ARBA00049339"/>
    </source>
</evidence>
<keyword evidence="9 11" id="KW-0030">Aminoacyl-tRNA synthetase</keyword>
<dbReference type="PRINTS" id="PR01038">
    <property type="entry name" value="TRNASYNTHARG"/>
</dbReference>
<dbReference type="PANTHER" id="PTHR11956:SF5">
    <property type="entry name" value="ARGININE--TRNA LIGASE, CYTOPLASMIC"/>
    <property type="match status" value="1"/>
</dbReference>
<dbReference type="InParanoid" id="A0A1M6M9Q1"/>
<evidence type="ECO:0000256" key="5">
    <source>
        <dbReference type="ARBA" id="ARBA00022598"/>
    </source>
</evidence>
<dbReference type="Pfam" id="PF05746">
    <property type="entry name" value="DALR_1"/>
    <property type="match status" value="1"/>
</dbReference>
<dbReference type="InterPro" id="IPR001278">
    <property type="entry name" value="Arg-tRNA-ligase"/>
</dbReference>
<keyword evidence="8 11" id="KW-0648">Protein biosynthesis</keyword>
<keyword evidence="6 11" id="KW-0547">Nucleotide-binding</keyword>
<dbReference type="Proteomes" id="UP000184510">
    <property type="component" value="Unassembled WGS sequence"/>
</dbReference>
<feature type="domain" description="Arginyl tRNA synthetase N-terminal" evidence="14">
    <location>
        <begin position="4"/>
        <end position="91"/>
    </location>
</feature>
<dbReference type="Gene3D" id="1.10.730.10">
    <property type="entry name" value="Isoleucyl-tRNA Synthetase, Domain 1"/>
    <property type="match status" value="1"/>
</dbReference>
<feature type="domain" description="DALR anticodon binding" evidence="13">
    <location>
        <begin position="472"/>
        <end position="587"/>
    </location>
</feature>
<dbReference type="SMART" id="SM01016">
    <property type="entry name" value="Arg_tRNA_synt_N"/>
    <property type="match status" value="1"/>
</dbReference>
<reference evidence="15 16" key="1">
    <citation type="submission" date="2016-11" db="EMBL/GenBank/DDBJ databases">
        <authorList>
            <person name="Jaros S."/>
            <person name="Januszkiewicz K."/>
            <person name="Wedrychowicz H."/>
        </authorList>
    </citation>
    <scope>NUCLEOTIDE SEQUENCE [LARGE SCALE GENOMIC DNA]</scope>
    <source>
        <strain evidence="15 16">DSM 18772</strain>
    </source>
</reference>
<evidence type="ECO:0000256" key="12">
    <source>
        <dbReference type="RuleBase" id="RU363038"/>
    </source>
</evidence>
<proteinExistence type="inferred from homology"/>
<evidence type="ECO:0000256" key="3">
    <source>
        <dbReference type="ARBA" id="ARBA00011245"/>
    </source>
</evidence>
<comment type="similarity">
    <text evidence="2 11 12">Belongs to the class-I aminoacyl-tRNA synthetase family.</text>
</comment>
<evidence type="ECO:0000259" key="13">
    <source>
        <dbReference type="SMART" id="SM00836"/>
    </source>
</evidence>
<dbReference type="HAMAP" id="MF_00123">
    <property type="entry name" value="Arg_tRNA_synth"/>
    <property type="match status" value="1"/>
</dbReference>
<dbReference type="FunFam" id="3.40.50.620:FF:000116">
    <property type="entry name" value="Arginine--tRNA ligase"/>
    <property type="match status" value="1"/>
</dbReference>
<dbReference type="InterPro" id="IPR035684">
    <property type="entry name" value="ArgRS_core"/>
</dbReference>
<feature type="short sequence motif" description="'HIGH' region" evidence="11">
    <location>
        <begin position="127"/>
        <end position="137"/>
    </location>
</feature>
<keyword evidence="4 11" id="KW-0963">Cytoplasm</keyword>
<comment type="subunit">
    <text evidence="3 11">Monomer.</text>
</comment>
<evidence type="ECO:0000256" key="7">
    <source>
        <dbReference type="ARBA" id="ARBA00022840"/>
    </source>
</evidence>
<keyword evidence="5 11" id="KW-0436">Ligase</keyword>
<dbReference type="STRING" id="1123071.SAMN02745181_2656"/>
<dbReference type="InterPro" id="IPR005148">
    <property type="entry name" value="Arg-tRNA-synth_N"/>
</dbReference>
<dbReference type="SUPFAM" id="SSF55190">
    <property type="entry name" value="Arginyl-tRNA synthetase (ArgRS), N-terminal 'additional' domain"/>
    <property type="match status" value="1"/>
</dbReference>
<keyword evidence="7 11" id="KW-0067">ATP-binding</keyword>
<evidence type="ECO:0000313" key="15">
    <source>
        <dbReference type="EMBL" id="SHJ80100.1"/>
    </source>
</evidence>
<evidence type="ECO:0000256" key="4">
    <source>
        <dbReference type="ARBA" id="ARBA00022490"/>
    </source>
</evidence>
<sequence length="587" mass="65912">MEAMTFQQVIESRLLEAFAAAGIELPEGFKAQVVQSADLRFGDYQANSAMALAKRLRMNPRELATQVVEALQVEDLATTEIAGPGFINFRIKPEAWAGKVAELLGDERLGVEKVENPENIVVDFSAPNVAKPMHVGHIRSTIIGDSLSRISRFLGHNVITDNHIGDWGTQFGMVIYGWKNLLDEAALKADPLQELLRLYRGVNALCKEDEAVKDQCREELVKLQSGDQENYAIWEKCVEVSKLGLDKIYDRLEVTFDHWLGESYYNDALAPLVETMEKEGMARESDGALCVFSSGEGDPGNDPFKEKRDGEWSDLPMIIRKRDGGFNYATTDIATVDYRLHEWNADKIWYVVDARQGLHFKQLFDVSKRRGCKAELKHVSFGTILGKDGKPLKTRDGDLPQLEDVLSDAIKQSRIVLEEKSGHLEEEEKEKLAEVIGLGAVKFTELSHHRASDYIFDLEKMVALVGDTAPYLQNAYVRTRSIFRKLEEEVVLDSEGLTITEDGEIHLSRILSRFGEVLPSVLDDLRPNILANYLLDLAKAFHSFFEACPVLKSEGEVRKSRLVLCELTARVLEKGLGLLGINVPERM</sequence>
<dbReference type="SMART" id="SM00836">
    <property type="entry name" value="DALR_1"/>
    <property type="match status" value="1"/>
</dbReference>
<dbReference type="CDD" id="cd07956">
    <property type="entry name" value="Anticodon_Ia_Arg"/>
    <property type="match status" value="1"/>
</dbReference>
<evidence type="ECO:0000256" key="6">
    <source>
        <dbReference type="ARBA" id="ARBA00022741"/>
    </source>
</evidence>
<protein>
    <recommendedName>
        <fullName evidence="11">Arginine--tRNA ligase</fullName>
        <ecNumber evidence="11">6.1.1.19</ecNumber>
    </recommendedName>
    <alternativeName>
        <fullName evidence="11">Arginyl-tRNA synthetase</fullName>
        <shortName evidence="11">ArgRS</shortName>
    </alternativeName>
</protein>
<dbReference type="EMBL" id="FQYR01000004">
    <property type="protein sequence ID" value="SHJ80100.1"/>
    <property type="molecule type" value="Genomic_DNA"/>
</dbReference>
<dbReference type="InterPro" id="IPR036695">
    <property type="entry name" value="Arg-tRNA-synth_N_sf"/>
</dbReference>
<evidence type="ECO:0000256" key="11">
    <source>
        <dbReference type="HAMAP-Rule" id="MF_00123"/>
    </source>
</evidence>
<evidence type="ECO:0000259" key="14">
    <source>
        <dbReference type="SMART" id="SM01016"/>
    </source>
</evidence>
<dbReference type="AlphaFoldDB" id="A0A1M6M9Q1"/>
<accession>A0A1M6M9Q1</accession>
<comment type="subcellular location">
    <subcellularLocation>
        <location evidence="1 11">Cytoplasm</location>
    </subcellularLocation>
</comment>
<dbReference type="GO" id="GO:0005737">
    <property type="term" value="C:cytoplasm"/>
    <property type="evidence" value="ECO:0007669"/>
    <property type="project" value="UniProtKB-SubCell"/>
</dbReference>
<dbReference type="PANTHER" id="PTHR11956">
    <property type="entry name" value="ARGINYL-TRNA SYNTHETASE"/>
    <property type="match status" value="1"/>
</dbReference>
<dbReference type="CDD" id="cd00671">
    <property type="entry name" value="ArgRS_core"/>
    <property type="match status" value="1"/>
</dbReference>
<dbReference type="FunCoup" id="A0A1M6M9Q1">
    <property type="interactions" value="490"/>
</dbReference>
<dbReference type="PROSITE" id="PS00178">
    <property type="entry name" value="AA_TRNA_LIGASE_I"/>
    <property type="match status" value="1"/>
</dbReference>
<name>A0A1M6M9Q1_9BACT</name>
<dbReference type="GO" id="GO:0005524">
    <property type="term" value="F:ATP binding"/>
    <property type="evidence" value="ECO:0007669"/>
    <property type="project" value="UniProtKB-UniRule"/>
</dbReference>
<dbReference type="InterPro" id="IPR001412">
    <property type="entry name" value="aa-tRNA-synth_I_CS"/>
</dbReference>
<dbReference type="InterPro" id="IPR009080">
    <property type="entry name" value="tRNAsynth_Ia_anticodon-bd"/>
</dbReference>
<dbReference type="InterPro" id="IPR014729">
    <property type="entry name" value="Rossmann-like_a/b/a_fold"/>
</dbReference>
<dbReference type="Pfam" id="PF00750">
    <property type="entry name" value="tRNA-synt_1d"/>
    <property type="match status" value="1"/>
</dbReference>
<dbReference type="EC" id="6.1.1.19" evidence="11"/>
<gene>
    <name evidence="11" type="primary">argS</name>
    <name evidence="15" type="ORF">SAMN02745181_2656</name>
</gene>
<evidence type="ECO:0000256" key="2">
    <source>
        <dbReference type="ARBA" id="ARBA00005594"/>
    </source>
</evidence>
<evidence type="ECO:0000313" key="16">
    <source>
        <dbReference type="Proteomes" id="UP000184510"/>
    </source>
</evidence>
<dbReference type="Gene3D" id="3.30.1360.70">
    <property type="entry name" value="Arginyl tRNA synthetase N-terminal domain"/>
    <property type="match status" value="1"/>
</dbReference>
<evidence type="ECO:0000256" key="1">
    <source>
        <dbReference type="ARBA" id="ARBA00004496"/>
    </source>
</evidence>
<evidence type="ECO:0000256" key="8">
    <source>
        <dbReference type="ARBA" id="ARBA00022917"/>
    </source>
</evidence>
<dbReference type="GO" id="GO:0004814">
    <property type="term" value="F:arginine-tRNA ligase activity"/>
    <property type="evidence" value="ECO:0007669"/>
    <property type="project" value="UniProtKB-UniRule"/>
</dbReference>
<dbReference type="Gene3D" id="3.40.50.620">
    <property type="entry name" value="HUPs"/>
    <property type="match status" value="1"/>
</dbReference>
<keyword evidence="16" id="KW-1185">Reference proteome</keyword>
<comment type="catalytic activity">
    <reaction evidence="10 11">
        <text>tRNA(Arg) + L-arginine + ATP = L-arginyl-tRNA(Arg) + AMP + diphosphate</text>
        <dbReference type="Rhea" id="RHEA:20301"/>
        <dbReference type="Rhea" id="RHEA-COMP:9658"/>
        <dbReference type="Rhea" id="RHEA-COMP:9673"/>
        <dbReference type="ChEBI" id="CHEBI:30616"/>
        <dbReference type="ChEBI" id="CHEBI:32682"/>
        <dbReference type="ChEBI" id="CHEBI:33019"/>
        <dbReference type="ChEBI" id="CHEBI:78442"/>
        <dbReference type="ChEBI" id="CHEBI:78513"/>
        <dbReference type="ChEBI" id="CHEBI:456215"/>
        <dbReference type="EC" id="6.1.1.19"/>
    </reaction>
</comment>